<dbReference type="NCBIfam" id="TIGR02118">
    <property type="entry name" value="EthD family reductase"/>
    <property type="match status" value="1"/>
</dbReference>
<accession>A0A972VY93</accession>
<protein>
    <submittedName>
        <fullName evidence="2">EthD domain-containing protein</fullName>
    </submittedName>
</protein>
<dbReference type="Pfam" id="PF07110">
    <property type="entry name" value="EthD"/>
    <property type="match status" value="1"/>
</dbReference>
<dbReference type="GO" id="GO:0016491">
    <property type="term" value="F:oxidoreductase activity"/>
    <property type="evidence" value="ECO:0007669"/>
    <property type="project" value="InterPro"/>
</dbReference>
<feature type="domain" description="EthD" evidence="1">
    <location>
        <begin position="104"/>
        <end position="186"/>
    </location>
</feature>
<evidence type="ECO:0000313" key="3">
    <source>
        <dbReference type="Proteomes" id="UP000754644"/>
    </source>
</evidence>
<reference evidence="2" key="1">
    <citation type="submission" date="2020-05" db="EMBL/GenBank/DDBJ databases">
        <title>Sulfur intermediates as new biogeochemical hubs in an aquatic model microbial ecosystem.</title>
        <authorList>
            <person name="Vigneron A."/>
        </authorList>
    </citation>
    <scope>NUCLEOTIDE SEQUENCE</scope>
    <source>
        <strain evidence="2">Bin.250</strain>
    </source>
</reference>
<dbReference type="AlphaFoldDB" id="A0A972VY93"/>
<organism evidence="2 3">
    <name type="scientific">SAR86 cluster bacterium</name>
    <dbReference type="NCBI Taxonomy" id="2030880"/>
    <lineage>
        <taxon>Bacteria</taxon>
        <taxon>Pseudomonadati</taxon>
        <taxon>Pseudomonadota</taxon>
        <taxon>Gammaproteobacteria</taxon>
        <taxon>SAR86 cluster</taxon>
    </lineage>
</organism>
<evidence type="ECO:0000313" key="2">
    <source>
        <dbReference type="EMBL" id="NQV64822.1"/>
    </source>
</evidence>
<dbReference type="InterPro" id="IPR009799">
    <property type="entry name" value="EthD_dom"/>
</dbReference>
<proteinExistence type="predicted"/>
<evidence type="ECO:0000259" key="1">
    <source>
        <dbReference type="Pfam" id="PF07110"/>
    </source>
</evidence>
<name>A0A972VY93_9GAMM</name>
<gene>
    <name evidence="2" type="ORF">HQ497_05590</name>
</gene>
<dbReference type="Proteomes" id="UP000754644">
    <property type="component" value="Unassembled WGS sequence"/>
</dbReference>
<dbReference type="Gene3D" id="3.30.70.100">
    <property type="match status" value="1"/>
</dbReference>
<dbReference type="SUPFAM" id="SSF54909">
    <property type="entry name" value="Dimeric alpha+beta barrel"/>
    <property type="match status" value="1"/>
</dbReference>
<sequence>MATLKFAAIFKDCARAEHLARRYRGQLFVDERAASRQLPIAALVTASTDDLAGFLAATEAGAYLIYERVIKSRSAPDTLNFASATPDAPVNLPGFIGLFPLVAHPDLGHTNADQYWRDQHAPLALQVHEAMSHYRQLSIVHRFHGPALDGVALCGFDSLLDLRERFYATEAGRQAIAKDISQFADTAKSPRRMIVAETHYG</sequence>
<dbReference type="EMBL" id="JABMOJ010000207">
    <property type="protein sequence ID" value="NQV64822.1"/>
    <property type="molecule type" value="Genomic_DNA"/>
</dbReference>
<dbReference type="InterPro" id="IPR011008">
    <property type="entry name" value="Dimeric_a/b-barrel"/>
</dbReference>
<comment type="caution">
    <text evidence="2">The sequence shown here is derived from an EMBL/GenBank/DDBJ whole genome shotgun (WGS) entry which is preliminary data.</text>
</comment>